<organism evidence="3 4">
    <name type="scientific">Symbiodinium microadriaticum</name>
    <name type="common">Dinoflagellate</name>
    <name type="synonym">Zooxanthella microadriatica</name>
    <dbReference type="NCBI Taxonomy" id="2951"/>
    <lineage>
        <taxon>Eukaryota</taxon>
        <taxon>Sar</taxon>
        <taxon>Alveolata</taxon>
        <taxon>Dinophyceae</taxon>
        <taxon>Suessiales</taxon>
        <taxon>Symbiodiniaceae</taxon>
        <taxon>Symbiodinium</taxon>
    </lineage>
</organism>
<feature type="region of interest" description="Disordered" evidence="1">
    <location>
        <begin position="325"/>
        <end position="405"/>
    </location>
</feature>
<feature type="domain" description="Cold-shock" evidence="2">
    <location>
        <begin position="82"/>
        <end position="146"/>
    </location>
</feature>
<dbReference type="AlphaFoldDB" id="A0A1Q9E8R9"/>
<proteinExistence type="predicted"/>
<dbReference type="GO" id="GO:0003676">
    <property type="term" value="F:nucleic acid binding"/>
    <property type="evidence" value="ECO:0007669"/>
    <property type="project" value="InterPro"/>
</dbReference>
<feature type="region of interest" description="Disordered" evidence="1">
    <location>
        <begin position="177"/>
        <end position="201"/>
    </location>
</feature>
<dbReference type="Proteomes" id="UP000186817">
    <property type="component" value="Unassembled WGS sequence"/>
</dbReference>
<comment type="caution">
    <text evidence="3">The sequence shown here is derived from an EMBL/GenBank/DDBJ whole genome shotgun (WGS) entry which is preliminary data.</text>
</comment>
<gene>
    <name evidence="3" type="ORF">AK812_SmicGene13195</name>
</gene>
<evidence type="ECO:0000256" key="1">
    <source>
        <dbReference type="SAM" id="MobiDB-lite"/>
    </source>
</evidence>
<dbReference type="SUPFAM" id="SSF50249">
    <property type="entry name" value="Nucleic acid-binding proteins"/>
    <property type="match status" value="1"/>
</dbReference>
<dbReference type="Gene3D" id="2.40.50.140">
    <property type="entry name" value="Nucleic acid-binding proteins"/>
    <property type="match status" value="1"/>
</dbReference>
<sequence length="600" mass="66217">MKVPVGQEVKFQADPFPLKANSLTCTTAGYKGETSRTQLGWWALSQARELRCEHFMLKVPRQASAKSRRCRANEVASLVLEVGRIKTFHAEKGFGFIVCEALNLQGYQGDVFLHHRHKGSFEPGDEVAFMAVLRNGKLQGKDLQVAWNQSPSERGTESGLIQLLSLVHAIGPSTVAMGGSGKGSGKGVRKSHGFLAQNPHEDDEVVEAHLNPPSTFAKMFHSTRGIFPWQQWRLNNRKNDGFAKRNASSTKLSRKIGWLNSHDLLAEFEWLSKIGDDEAGPRARNPWVAGSLALSRDFTAMIILQSLEKKVWAGADSGEAKAVANGKAPMGGVTYPPIQTSSAGTDTGGSAPDQSISPPEPNEAPSRSAPAEPVDIEEEDDEHEGEEPSPEEEVADAPMEDEEADEDQAIYTSTLGLGILSTLGILSPVAPEIAAQLKDLSSSLDFASAYWIFLSLVILRFLLKYEQQLRFTAEHLMAYTESLSYLSSLDWYAQSEDQWLSGISERLSYFELRVDRAAGDPFDVFRHLAQDIADFDESASGSMIFKVVNPQADDPTQEFKYEWDLLLRTALLALSNEIFYYRLLLVPEMHCTEVVALFGS</sequence>
<evidence type="ECO:0000259" key="2">
    <source>
        <dbReference type="SMART" id="SM00357"/>
    </source>
</evidence>
<protein>
    <recommendedName>
        <fullName evidence="2">Cold-shock domain-containing protein</fullName>
    </recommendedName>
</protein>
<accession>A0A1Q9E8R9</accession>
<dbReference type="InterPro" id="IPR002059">
    <property type="entry name" value="CSP_DNA-bd"/>
</dbReference>
<reference evidence="3 4" key="1">
    <citation type="submission" date="2016-02" db="EMBL/GenBank/DDBJ databases">
        <title>Genome analysis of coral dinoflagellate symbionts highlights evolutionary adaptations to a symbiotic lifestyle.</title>
        <authorList>
            <person name="Aranda M."/>
            <person name="Li Y."/>
            <person name="Liew Y.J."/>
            <person name="Baumgarten S."/>
            <person name="Simakov O."/>
            <person name="Wilson M."/>
            <person name="Piel J."/>
            <person name="Ashoor H."/>
            <person name="Bougouffa S."/>
            <person name="Bajic V.B."/>
            <person name="Ryu T."/>
            <person name="Ravasi T."/>
            <person name="Bayer T."/>
            <person name="Micklem G."/>
            <person name="Kim H."/>
            <person name="Bhak J."/>
            <person name="Lajeunesse T.C."/>
            <person name="Voolstra C.R."/>
        </authorList>
    </citation>
    <scope>NUCLEOTIDE SEQUENCE [LARGE SCALE GENOMIC DNA]</scope>
    <source>
        <strain evidence="3 4">CCMP2467</strain>
    </source>
</reference>
<evidence type="ECO:0000313" key="4">
    <source>
        <dbReference type="Proteomes" id="UP000186817"/>
    </source>
</evidence>
<dbReference type="InterPro" id="IPR011129">
    <property type="entry name" value="CSD"/>
</dbReference>
<dbReference type="SMART" id="SM00357">
    <property type="entry name" value="CSP"/>
    <property type="match status" value="1"/>
</dbReference>
<keyword evidence="4" id="KW-1185">Reference proteome</keyword>
<feature type="compositionally biased region" description="Acidic residues" evidence="1">
    <location>
        <begin position="374"/>
        <end position="405"/>
    </location>
</feature>
<dbReference type="EMBL" id="LSRX01000226">
    <property type="protein sequence ID" value="OLQ03813.1"/>
    <property type="molecule type" value="Genomic_DNA"/>
</dbReference>
<evidence type="ECO:0000313" key="3">
    <source>
        <dbReference type="EMBL" id="OLQ03813.1"/>
    </source>
</evidence>
<dbReference type="InterPro" id="IPR012340">
    <property type="entry name" value="NA-bd_OB-fold"/>
</dbReference>
<dbReference type="CDD" id="cd04458">
    <property type="entry name" value="CSP_CDS"/>
    <property type="match status" value="1"/>
</dbReference>
<name>A0A1Q9E8R9_SYMMI</name>